<dbReference type="GeneID" id="37197636"/>
<reference evidence="1 2" key="1">
    <citation type="submission" date="2018-02" db="EMBL/GenBank/DDBJ databases">
        <title>The genomes of Aspergillus section Nigri reveals drivers in fungal speciation.</title>
        <authorList>
            <consortium name="DOE Joint Genome Institute"/>
            <person name="Vesth T.C."/>
            <person name="Nybo J."/>
            <person name="Theobald S."/>
            <person name="Brandl J."/>
            <person name="Frisvad J.C."/>
            <person name="Nielsen K.F."/>
            <person name="Lyhne E.K."/>
            <person name="Kogle M.E."/>
            <person name="Kuo A."/>
            <person name="Riley R."/>
            <person name="Clum A."/>
            <person name="Nolan M."/>
            <person name="Lipzen A."/>
            <person name="Salamov A."/>
            <person name="Henrissat B."/>
            <person name="Wiebenga A."/>
            <person name="De vries R.P."/>
            <person name="Grigoriev I.V."/>
            <person name="Mortensen U.H."/>
            <person name="Andersen M.R."/>
            <person name="Baker S.E."/>
        </authorList>
    </citation>
    <scope>NUCLEOTIDE SEQUENCE [LARGE SCALE GENOMIC DNA]</scope>
    <source>
        <strain evidence="1 2">CBS 101889</strain>
    </source>
</reference>
<dbReference type="EMBL" id="KZ824269">
    <property type="protein sequence ID" value="RAL16580.1"/>
    <property type="molecule type" value="Genomic_DNA"/>
</dbReference>
<proteinExistence type="predicted"/>
<evidence type="ECO:0000313" key="1">
    <source>
        <dbReference type="EMBL" id="RAL16580.1"/>
    </source>
</evidence>
<name>A0A395I8I7_ASPHC</name>
<dbReference type="RefSeq" id="XP_025555734.1">
    <property type="nucleotide sequence ID" value="XM_025693347.1"/>
</dbReference>
<sequence>MSLSSLPPEVWIRILGFCSRDDVRRIVSLVSGELNRYANVVLYQSIEWAWERLAIERIIRLLTNLMRYPELGTFVQRIRIRRSDTTFTNTDWTPPRPARHWAYRTPPEYRDFSQQARSLIFGMDLPDATRWVEEISYGNPYVCVALILGLCPNVQAMVLDYSFVYMGGWPGRLITAAFRTAPRSRTHEIPKFGRLRELEYGLNVPDVWHANPQGPFYPSAHPDQFDGLFRLEALQHLAVWLRHPPSLEGTLNIERLETLCLVRSTIAEQDVEQILRRASRVHTLHLGLIYHRARFQPFRAAGTPILDGLMAVRNTVHILSIGIEYEAMTYGPRFNQVDSTNWGHFRGFLLRFPHLISVELPVQMLLGLVSLTHGRRPSLGPLLPPSLLQLIIRLDLCHSQGSDEVEPLWGRLSALNSVENHLRTELDLTPQLKFVTLRSWQWHGYHTNDTLPVRTALWQQYRVRLEEQFDRMSPGTVTSVFLI</sequence>
<evidence type="ECO:0000313" key="2">
    <source>
        <dbReference type="Proteomes" id="UP000248961"/>
    </source>
</evidence>
<dbReference type="OrthoDB" id="4191831at2759"/>
<protein>
    <recommendedName>
        <fullName evidence="3">F-box domain-containing protein</fullName>
    </recommendedName>
</protein>
<accession>A0A395I8I7</accession>
<dbReference type="Proteomes" id="UP000248961">
    <property type="component" value="Unassembled WGS sequence"/>
</dbReference>
<keyword evidence="2" id="KW-1185">Reference proteome</keyword>
<gene>
    <name evidence="1" type="ORF">BO97DRAFT_383228</name>
</gene>
<evidence type="ECO:0008006" key="3">
    <source>
        <dbReference type="Google" id="ProtNLM"/>
    </source>
</evidence>
<organism evidence="1 2">
    <name type="scientific">Aspergillus homomorphus (strain CBS 101889)</name>
    <dbReference type="NCBI Taxonomy" id="1450537"/>
    <lineage>
        <taxon>Eukaryota</taxon>
        <taxon>Fungi</taxon>
        <taxon>Dikarya</taxon>
        <taxon>Ascomycota</taxon>
        <taxon>Pezizomycotina</taxon>
        <taxon>Eurotiomycetes</taxon>
        <taxon>Eurotiomycetidae</taxon>
        <taxon>Eurotiales</taxon>
        <taxon>Aspergillaceae</taxon>
        <taxon>Aspergillus</taxon>
        <taxon>Aspergillus subgen. Circumdati</taxon>
    </lineage>
</organism>
<dbReference type="AlphaFoldDB" id="A0A395I8I7"/>
<dbReference type="VEuPathDB" id="FungiDB:BO97DRAFT_383228"/>
<dbReference type="CDD" id="cd09917">
    <property type="entry name" value="F-box_SF"/>
    <property type="match status" value="1"/>
</dbReference>